<gene>
    <name evidence="2" type="ORF">ACFSX4_10690</name>
</gene>
<proteinExistence type="predicted"/>
<feature type="transmembrane region" description="Helical" evidence="1">
    <location>
        <begin position="12"/>
        <end position="37"/>
    </location>
</feature>
<evidence type="ECO:0000313" key="2">
    <source>
        <dbReference type="EMBL" id="MFD2830929.1"/>
    </source>
</evidence>
<sequence>MKKKSIHPLIWRWHLYAGLIISPFLIILAVTGAIYLFKHDIEAYIYKDYYQVEEGGERLNPSDLVNTAVNTAGGGDVTRYRPGEDPSRSVEVGLIDNNGDALTIFINPYTREVLGTINDNTRPMDIIERVHGELSAGTIGDRIVELIACWTIIMILSGLYLWFPKTKEKIKGVFTFRLNKGNRVRWRDLHAVSGFWFSLSLLFFLLSGLLWTGFWGNGVQQLVTASGSGYPPSIWVGDAPESDIVTEDVADVSWAAEQLPVADSEMISGYRQASINDIAETAESTGIHPSYDIFYPAGETGVFTLSTFPDRAQDEATVHIDQYSNSVIADYRYDHYGPIGKFFALGITIHKGLQFGLINQLFGLVICIGLIGMVATGFWMWWKRKPKGRMGAPKSESIVRHKGILFTLIVLGLIFPLVGVSLIIIWLINIFIIRKNETLRNFFYR</sequence>
<keyword evidence="1" id="KW-0812">Transmembrane</keyword>
<organism evidence="2 3">
    <name type="scientific">Corticicoccus populi</name>
    <dbReference type="NCBI Taxonomy" id="1812821"/>
    <lineage>
        <taxon>Bacteria</taxon>
        <taxon>Bacillati</taxon>
        <taxon>Bacillota</taxon>
        <taxon>Bacilli</taxon>
        <taxon>Bacillales</taxon>
        <taxon>Staphylococcaceae</taxon>
        <taxon>Corticicoccus</taxon>
    </lineage>
</organism>
<feature type="transmembrane region" description="Helical" evidence="1">
    <location>
        <begin position="143"/>
        <end position="163"/>
    </location>
</feature>
<keyword evidence="1" id="KW-0472">Membrane</keyword>
<dbReference type="EMBL" id="JBHUOQ010000004">
    <property type="protein sequence ID" value="MFD2830929.1"/>
    <property type="molecule type" value="Genomic_DNA"/>
</dbReference>
<dbReference type="InterPro" id="IPR005625">
    <property type="entry name" value="PepSY-ass_TM"/>
</dbReference>
<feature type="transmembrane region" description="Helical" evidence="1">
    <location>
        <begin position="403"/>
        <end position="433"/>
    </location>
</feature>
<dbReference type="Pfam" id="PF03929">
    <property type="entry name" value="PepSY_TM"/>
    <property type="match status" value="1"/>
</dbReference>
<feature type="transmembrane region" description="Helical" evidence="1">
    <location>
        <begin position="189"/>
        <end position="211"/>
    </location>
</feature>
<protein>
    <submittedName>
        <fullName evidence="2">PepSY-associated TM helix domain-containing protein</fullName>
    </submittedName>
</protein>
<comment type="caution">
    <text evidence="2">The sequence shown here is derived from an EMBL/GenBank/DDBJ whole genome shotgun (WGS) entry which is preliminary data.</text>
</comment>
<reference evidence="3" key="1">
    <citation type="journal article" date="2019" name="Int. J. Syst. Evol. Microbiol.">
        <title>The Global Catalogue of Microorganisms (GCM) 10K type strain sequencing project: providing services to taxonomists for standard genome sequencing and annotation.</title>
        <authorList>
            <consortium name="The Broad Institute Genomics Platform"/>
            <consortium name="The Broad Institute Genome Sequencing Center for Infectious Disease"/>
            <person name="Wu L."/>
            <person name="Ma J."/>
        </authorList>
    </citation>
    <scope>NUCLEOTIDE SEQUENCE [LARGE SCALE GENOMIC DNA]</scope>
    <source>
        <strain evidence="3">KCTC 33575</strain>
    </source>
</reference>
<keyword evidence="1" id="KW-1133">Transmembrane helix</keyword>
<dbReference type="PANTHER" id="PTHR34219:SF1">
    <property type="entry name" value="PEPSY DOMAIN-CONTAINING PROTEIN"/>
    <property type="match status" value="1"/>
</dbReference>
<evidence type="ECO:0000313" key="3">
    <source>
        <dbReference type="Proteomes" id="UP001597519"/>
    </source>
</evidence>
<dbReference type="PANTHER" id="PTHR34219">
    <property type="entry name" value="IRON-REGULATED INNER MEMBRANE PROTEIN-RELATED"/>
    <property type="match status" value="1"/>
</dbReference>
<dbReference type="Proteomes" id="UP001597519">
    <property type="component" value="Unassembled WGS sequence"/>
</dbReference>
<keyword evidence="3" id="KW-1185">Reference proteome</keyword>
<name>A0ABW5WXT5_9STAP</name>
<accession>A0ABW5WXT5</accession>
<evidence type="ECO:0000256" key="1">
    <source>
        <dbReference type="SAM" id="Phobius"/>
    </source>
</evidence>
<feature type="transmembrane region" description="Helical" evidence="1">
    <location>
        <begin position="361"/>
        <end position="382"/>
    </location>
</feature>
<dbReference type="RefSeq" id="WP_377774427.1">
    <property type="nucleotide sequence ID" value="NZ_JBHUOQ010000004.1"/>
</dbReference>